<dbReference type="GeneID" id="17265115"/>
<evidence type="ECO:0000313" key="2">
    <source>
        <dbReference type="EnsemblProtists" id="EOD19614"/>
    </source>
</evidence>
<evidence type="ECO:0000313" key="3">
    <source>
        <dbReference type="Proteomes" id="UP000013827"/>
    </source>
</evidence>
<sequence length="117" mass="13012">MKRVRNRTFKQQSKQPPEPKYQRMADIEDLDALKKKKSLLYFKLKEILKLEKEKQARGHAASPPSAAAAAGGVVDSAAEGVTDEQGWQAQGRHAGPPPHEGPPPHPHGYGKRGWWAR</sequence>
<evidence type="ECO:0000256" key="1">
    <source>
        <dbReference type="SAM" id="MobiDB-lite"/>
    </source>
</evidence>
<name>A0A0D3J7X9_EMIH1</name>
<dbReference type="AlphaFoldDB" id="A0A0D3J7X9"/>
<reference evidence="2" key="2">
    <citation type="submission" date="2024-10" db="UniProtKB">
        <authorList>
            <consortium name="EnsemblProtists"/>
        </authorList>
    </citation>
    <scope>IDENTIFICATION</scope>
</reference>
<feature type="region of interest" description="Disordered" evidence="1">
    <location>
        <begin position="1"/>
        <end position="23"/>
    </location>
</feature>
<dbReference type="HOGENOM" id="CLU_2089373_0_0_1"/>
<dbReference type="RefSeq" id="XP_005772043.1">
    <property type="nucleotide sequence ID" value="XM_005771986.1"/>
</dbReference>
<proteinExistence type="predicted"/>
<dbReference type="Proteomes" id="UP000013827">
    <property type="component" value="Unassembled WGS sequence"/>
</dbReference>
<feature type="compositionally biased region" description="Low complexity" evidence="1">
    <location>
        <begin position="60"/>
        <end position="80"/>
    </location>
</feature>
<protein>
    <submittedName>
        <fullName evidence="2">Uncharacterized protein</fullName>
    </submittedName>
</protein>
<keyword evidence="3" id="KW-1185">Reference proteome</keyword>
<dbReference type="KEGG" id="ehx:EMIHUDRAFT_209253"/>
<accession>A0A0D3J7X9</accession>
<feature type="region of interest" description="Disordered" evidence="1">
    <location>
        <begin position="53"/>
        <end position="117"/>
    </location>
</feature>
<feature type="compositionally biased region" description="Pro residues" evidence="1">
    <location>
        <begin position="95"/>
        <end position="106"/>
    </location>
</feature>
<reference evidence="3" key="1">
    <citation type="journal article" date="2013" name="Nature">
        <title>Pan genome of the phytoplankton Emiliania underpins its global distribution.</title>
        <authorList>
            <person name="Read B.A."/>
            <person name="Kegel J."/>
            <person name="Klute M.J."/>
            <person name="Kuo A."/>
            <person name="Lefebvre S.C."/>
            <person name="Maumus F."/>
            <person name="Mayer C."/>
            <person name="Miller J."/>
            <person name="Monier A."/>
            <person name="Salamov A."/>
            <person name="Young J."/>
            <person name="Aguilar M."/>
            <person name="Claverie J.M."/>
            <person name="Frickenhaus S."/>
            <person name="Gonzalez K."/>
            <person name="Herman E.K."/>
            <person name="Lin Y.C."/>
            <person name="Napier J."/>
            <person name="Ogata H."/>
            <person name="Sarno A.F."/>
            <person name="Shmutz J."/>
            <person name="Schroeder D."/>
            <person name="de Vargas C."/>
            <person name="Verret F."/>
            <person name="von Dassow P."/>
            <person name="Valentin K."/>
            <person name="Van de Peer Y."/>
            <person name="Wheeler G."/>
            <person name="Dacks J.B."/>
            <person name="Delwiche C.F."/>
            <person name="Dyhrman S.T."/>
            <person name="Glockner G."/>
            <person name="John U."/>
            <person name="Richards T."/>
            <person name="Worden A.Z."/>
            <person name="Zhang X."/>
            <person name="Grigoriev I.V."/>
            <person name="Allen A.E."/>
            <person name="Bidle K."/>
            <person name="Borodovsky M."/>
            <person name="Bowler C."/>
            <person name="Brownlee C."/>
            <person name="Cock J.M."/>
            <person name="Elias M."/>
            <person name="Gladyshev V.N."/>
            <person name="Groth M."/>
            <person name="Guda C."/>
            <person name="Hadaegh A."/>
            <person name="Iglesias-Rodriguez M.D."/>
            <person name="Jenkins J."/>
            <person name="Jones B.M."/>
            <person name="Lawson T."/>
            <person name="Leese F."/>
            <person name="Lindquist E."/>
            <person name="Lobanov A."/>
            <person name="Lomsadze A."/>
            <person name="Malik S.B."/>
            <person name="Marsh M.E."/>
            <person name="Mackinder L."/>
            <person name="Mock T."/>
            <person name="Mueller-Roeber B."/>
            <person name="Pagarete A."/>
            <person name="Parker M."/>
            <person name="Probert I."/>
            <person name="Quesneville H."/>
            <person name="Raines C."/>
            <person name="Rensing S.A."/>
            <person name="Riano-Pachon D.M."/>
            <person name="Richier S."/>
            <person name="Rokitta S."/>
            <person name="Shiraiwa Y."/>
            <person name="Soanes D.M."/>
            <person name="van der Giezen M."/>
            <person name="Wahlund T.M."/>
            <person name="Williams B."/>
            <person name="Wilson W."/>
            <person name="Wolfe G."/>
            <person name="Wurch L.L."/>
        </authorList>
    </citation>
    <scope>NUCLEOTIDE SEQUENCE</scope>
</reference>
<organism evidence="2 3">
    <name type="scientific">Emiliania huxleyi (strain CCMP1516)</name>
    <dbReference type="NCBI Taxonomy" id="280463"/>
    <lineage>
        <taxon>Eukaryota</taxon>
        <taxon>Haptista</taxon>
        <taxon>Haptophyta</taxon>
        <taxon>Prymnesiophyceae</taxon>
        <taxon>Isochrysidales</taxon>
        <taxon>Noelaerhabdaceae</taxon>
        <taxon>Emiliania</taxon>
    </lineage>
</organism>
<dbReference type="EnsemblProtists" id="EOD19614">
    <property type="protein sequence ID" value="EOD19614"/>
    <property type="gene ID" value="EMIHUDRAFT_209253"/>
</dbReference>
<dbReference type="PaxDb" id="2903-EOD19614"/>